<dbReference type="EMBL" id="JAFNEN010000150">
    <property type="protein sequence ID" value="KAG8191876.1"/>
    <property type="molecule type" value="Genomic_DNA"/>
</dbReference>
<gene>
    <name evidence="2" type="ORF">JTE90_019811</name>
</gene>
<comment type="caution">
    <text evidence="2">The sequence shown here is derived from an EMBL/GenBank/DDBJ whole genome shotgun (WGS) entry which is preliminary data.</text>
</comment>
<evidence type="ECO:0000256" key="1">
    <source>
        <dbReference type="SAM" id="MobiDB-lite"/>
    </source>
</evidence>
<name>A0AAV6V8E4_9ARAC</name>
<reference evidence="2 3" key="1">
    <citation type="journal article" date="2022" name="Nat. Ecol. Evol.">
        <title>A masculinizing supergene underlies an exaggerated male reproductive morph in a spider.</title>
        <authorList>
            <person name="Hendrickx F."/>
            <person name="De Corte Z."/>
            <person name="Sonet G."/>
            <person name="Van Belleghem S.M."/>
            <person name="Kostlbacher S."/>
            <person name="Vangestel C."/>
        </authorList>
    </citation>
    <scope>NUCLEOTIDE SEQUENCE [LARGE SCALE GENOMIC DNA]</scope>
    <source>
        <strain evidence="2">W744_W776</strain>
    </source>
</reference>
<sequence>MILHVQILKKSAYPNSKNRPRQRSLAKPGALSSKSKGRPAGVRPCFFPAARRAGPALDPQRATPRGREKMQGPVSSVLDHHHPTNDSDKSPNTLTFLPQPKDSSSHSTQLILLSTNMQFSVNFIDVFGPLHSSFTLIGCVSGAYERSRLNGGGCLYLFCRILLR</sequence>
<feature type="compositionally biased region" description="Basic and acidic residues" evidence="1">
    <location>
        <begin position="78"/>
        <end position="89"/>
    </location>
</feature>
<protein>
    <submittedName>
        <fullName evidence="2">Uncharacterized protein</fullName>
    </submittedName>
</protein>
<evidence type="ECO:0000313" key="3">
    <source>
        <dbReference type="Proteomes" id="UP000827092"/>
    </source>
</evidence>
<keyword evidence="3" id="KW-1185">Reference proteome</keyword>
<proteinExistence type="predicted"/>
<feature type="compositionally biased region" description="Polar residues" evidence="1">
    <location>
        <begin position="90"/>
        <end position="101"/>
    </location>
</feature>
<feature type="region of interest" description="Disordered" evidence="1">
    <location>
        <begin position="12"/>
        <end position="101"/>
    </location>
</feature>
<evidence type="ECO:0000313" key="2">
    <source>
        <dbReference type="EMBL" id="KAG8191876.1"/>
    </source>
</evidence>
<dbReference type="Proteomes" id="UP000827092">
    <property type="component" value="Unassembled WGS sequence"/>
</dbReference>
<organism evidence="2 3">
    <name type="scientific">Oedothorax gibbosus</name>
    <dbReference type="NCBI Taxonomy" id="931172"/>
    <lineage>
        <taxon>Eukaryota</taxon>
        <taxon>Metazoa</taxon>
        <taxon>Ecdysozoa</taxon>
        <taxon>Arthropoda</taxon>
        <taxon>Chelicerata</taxon>
        <taxon>Arachnida</taxon>
        <taxon>Araneae</taxon>
        <taxon>Araneomorphae</taxon>
        <taxon>Entelegynae</taxon>
        <taxon>Araneoidea</taxon>
        <taxon>Linyphiidae</taxon>
        <taxon>Erigoninae</taxon>
        <taxon>Oedothorax</taxon>
    </lineage>
</organism>
<accession>A0AAV6V8E4</accession>
<dbReference type="AlphaFoldDB" id="A0AAV6V8E4"/>